<dbReference type="AlphaFoldDB" id="A0AAD8Q9W8"/>
<proteinExistence type="predicted"/>
<protein>
    <submittedName>
        <fullName evidence="1">Uncharacterized protein</fullName>
    </submittedName>
</protein>
<keyword evidence="2" id="KW-1185">Reference proteome</keyword>
<evidence type="ECO:0000313" key="1">
    <source>
        <dbReference type="EMBL" id="KAK1597224.1"/>
    </source>
</evidence>
<evidence type="ECO:0000313" key="2">
    <source>
        <dbReference type="Proteomes" id="UP001230504"/>
    </source>
</evidence>
<dbReference type="RefSeq" id="XP_060418038.1">
    <property type="nucleotide sequence ID" value="XM_060553071.1"/>
</dbReference>
<accession>A0AAD8Q9W8</accession>
<comment type="caution">
    <text evidence="1">The sequence shown here is derived from an EMBL/GenBank/DDBJ whole genome shotgun (WGS) entry which is preliminary data.</text>
</comment>
<dbReference type="GeneID" id="85437311"/>
<dbReference type="EMBL" id="JAHLJV010000009">
    <property type="protein sequence ID" value="KAK1597224.1"/>
    <property type="molecule type" value="Genomic_DNA"/>
</dbReference>
<name>A0AAD8Q9W8_9PEZI</name>
<gene>
    <name evidence="1" type="ORF">LY79DRAFT_408495</name>
</gene>
<sequence>MGFPTLPTLPTLPTPTRAPSFVSFFASWPSYLRLEAVFPFPSRIPTDVDRHRVSSSTALIGGASIFWLQPGAWGRHRRADPQSARAGMGDIPILPCCPVLLTASFLPSPFSSRIGLRERDTAYMRKEPETPGLLHILCARLFSGVVRIPPDE</sequence>
<dbReference type="Proteomes" id="UP001230504">
    <property type="component" value="Unassembled WGS sequence"/>
</dbReference>
<reference evidence="1" key="1">
    <citation type="submission" date="2021-06" db="EMBL/GenBank/DDBJ databases">
        <title>Comparative genomics, transcriptomics and evolutionary studies reveal genomic signatures of adaptation to plant cell wall in hemibiotrophic fungi.</title>
        <authorList>
            <consortium name="DOE Joint Genome Institute"/>
            <person name="Baroncelli R."/>
            <person name="Diaz J.F."/>
            <person name="Benocci T."/>
            <person name="Peng M."/>
            <person name="Battaglia E."/>
            <person name="Haridas S."/>
            <person name="Andreopoulos W."/>
            <person name="Labutti K."/>
            <person name="Pangilinan J."/>
            <person name="Floch G.L."/>
            <person name="Makela M.R."/>
            <person name="Henrissat B."/>
            <person name="Grigoriev I.V."/>
            <person name="Crouch J.A."/>
            <person name="De Vries R.P."/>
            <person name="Sukno S.A."/>
            <person name="Thon M.R."/>
        </authorList>
    </citation>
    <scope>NUCLEOTIDE SEQUENCE</scope>
    <source>
        <strain evidence="1">CBS 125086</strain>
    </source>
</reference>
<organism evidence="1 2">
    <name type="scientific">Colletotrichum navitas</name>
    <dbReference type="NCBI Taxonomy" id="681940"/>
    <lineage>
        <taxon>Eukaryota</taxon>
        <taxon>Fungi</taxon>
        <taxon>Dikarya</taxon>
        <taxon>Ascomycota</taxon>
        <taxon>Pezizomycotina</taxon>
        <taxon>Sordariomycetes</taxon>
        <taxon>Hypocreomycetidae</taxon>
        <taxon>Glomerellales</taxon>
        <taxon>Glomerellaceae</taxon>
        <taxon>Colletotrichum</taxon>
        <taxon>Colletotrichum graminicola species complex</taxon>
    </lineage>
</organism>